<dbReference type="EMBL" id="CP099418">
    <property type="protein sequence ID" value="USW48118.1"/>
    <property type="molecule type" value="Genomic_DNA"/>
</dbReference>
<organism evidence="9 10">
    <name type="scientific">Septoria linicola</name>
    <dbReference type="NCBI Taxonomy" id="215465"/>
    <lineage>
        <taxon>Eukaryota</taxon>
        <taxon>Fungi</taxon>
        <taxon>Dikarya</taxon>
        <taxon>Ascomycota</taxon>
        <taxon>Pezizomycotina</taxon>
        <taxon>Dothideomycetes</taxon>
        <taxon>Dothideomycetidae</taxon>
        <taxon>Mycosphaerellales</taxon>
        <taxon>Mycosphaerellaceae</taxon>
        <taxon>Septoria</taxon>
    </lineage>
</organism>
<evidence type="ECO:0000256" key="5">
    <source>
        <dbReference type="ARBA" id="ARBA00022824"/>
    </source>
</evidence>
<keyword evidence="7 8" id="KW-0472">Membrane</keyword>
<dbReference type="GO" id="GO:0006506">
    <property type="term" value="P:GPI anchor biosynthetic process"/>
    <property type="evidence" value="ECO:0007669"/>
    <property type="project" value="UniProtKB-KW"/>
</dbReference>
<reference evidence="9" key="1">
    <citation type="submission" date="2022-06" db="EMBL/GenBank/DDBJ databases">
        <title>Complete genome sequences of two strains of the flax pathogen Septoria linicola.</title>
        <authorList>
            <person name="Lapalu N."/>
            <person name="Simon A."/>
            <person name="Demenou B."/>
            <person name="Paumier D."/>
            <person name="Guillot M.-P."/>
            <person name="Gout L."/>
            <person name="Valade R."/>
        </authorList>
    </citation>
    <scope>NUCLEOTIDE SEQUENCE</scope>
    <source>
        <strain evidence="9">SE15195</strain>
    </source>
</reference>
<feature type="transmembrane region" description="Helical" evidence="8">
    <location>
        <begin position="140"/>
        <end position="157"/>
    </location>
</feature>
<dbReference type="Pfam" id="PF06699">
    <property type="entry name" value="PIG-F"/>
    <property type="match status" value="1"/>
</dbReference>
<keyword evidence="4 8" id="KW-0812">Transmembrane</keyword>
<keyword evidence="6 8" id="KW-1133">Transmembrane helix</keyword>
<evidence type="ECO:0000313" key="10">
    <source>
        <dbReference type="Proteomes" id="UP001056384"/>
    </source>
</evidence>
<keyword evidence="10" id="KW-1185">Reference proteome</keyword>
<evidence type="ECO:0000313" key="9">
    <source>
        <dbReference type="EMBL" id="USW48118.1"/>
    </source>
</evidence>
<dbReference type="Proteomes" id="UP001056384">
    <property type="component" value="Chromosome 1"/>
</dbReference>
<feature type="transmembrane region" description="Helical" evidence="8">
    <location>
        <begin position="54"/>
        <end position="73"/>
    </location>
</feature>
<comment type="pathway">
    <text evidence="2">Glycolipid biosynthesis; glycosylphosphatidylinositol-anchor biosynthesis.</text>
</comment>
<dbReference type="GO" id="GO:0005789">
    <property type="term" value="C:endoplasmic reticulum membrane"/>
    <property type="evidence" value="ECO:0007669"/>
    <property type="project" value="UniProtKB-SubCell"/>
</dbReference>
<proteinExistence type="predicted"/>
<keyword evidence="3" id="KW-0337">GPI-anchor biosynthesis</keyword>
<comment type="subcellular location">
    <subcellularLocation>
        <location evidence="1">Endoplasmic reticulum membrane</location>
        <topology evidence="1">Multi-pass membrane protein</topology>
    </subcellularLocation>
</comment>
<evidence type="ECO:0000256" key="8">
    <source>
        <dbReference type="SAM" id="Phobius"/>
    </source>
</evidence>
<evidence type="ECO:0000256" key="3">
    <source>
        <dbReference type="ARBA" id="ARBA00022502"/>
    </source>
</evidence>
<feature type="transmembrane region" description="Helical" evidence="8">
    <location>
        <begin position="178"/>
        <end position="197"/>
    </location>
</feature>
<evidence type="ECO:0000256" key="2">
    <source>
        <dbReference type="ARBA" id="ARBA00004687"/>
    </source>
</evidence>
<feature type="transmembrane region" description="Helical" evidence="8">
    <location>
        <begin position="99"/>
        <end position="128"/>
    </location>
</feature>
<gene>
    <name evidence="9" type="ORF">Slin15195_G014370</name>
</gene>
<dbReference type="AlphaFoldDB" id="A0A9Q9AL42"/>
<evidence type="ECO:0000256" key="1">
    <source>
        <dbReference type="ARBA" id="ARBA00004477"/>
    </source>
</evidence>
<feature type="transmembrane region" description="Helical" evidence="8">
    <location>
        <begin position="209"/>
        <end position="230"/>
    </location>
</feature>
<name>A0A9Q9AL42_9PEZI</name>
<sequence length="238" mass="25195">MSAPIPPATLPAGKAVDILPSSASQLFSNLHPILLLSVVPIAFGSLVADPVTTLLGLAPTTLALQAIYCVLCLPHTGNTTSPKQKPGPKAKSPKPAQDIWAKLVPALLSLVLTFFLSAPLLYIIALLFGAPLVSHLPHTALLAVHLALLTAPHLFYVHGLDTTAWLRLASLQQPFDEVYGMSLGACAGAWVGAIPIPLDWDREWQKWPVTIICGMYVGAVVGKLAGGYLLKGFKTNMS</sequence>
<dbReference type="InterPro" id="IPR009580">
    <property type="entry name" value="GPI_biosynthesis_protein_Pig-F"/>
</dbReference>
<evidence type="ECO:0000256" key="7">
    <source>
        <dbReference type="ARBA" id="ARBA00023136"/>
    </source>
</evidence>
<keyword evidence="5" id="KW-0256">Endoplasmic reticulum</keyword>
<evidence type="ECO:0000256" key="6">
    <source>
        <dbReference type="ARBA" id="ARBA00022989"/>
    </source>
</evidence>
<accession>A0A9Q9AL42</accession>
<protein>
    <submittedName>
        <fullName evidence="9">GPI biosynthesis protein Pig-F</fullName>
    </submittedName>
</protein>
<evidence type="ECO:0000256" key="4">
    <source>
        <dbReference type="ARBA" id="ARBA00022692"/>
    </source>
</evidence>